<accession>A0A6G7Y5Q8</accession>
<evidence type="ECO:0000313" key="3">
    <source>
        <dbReference type="EMBL" id="QIK71978.1"/>
    </source>
</evidence>
<dbReference type="InterPro" id="IPR043968">
    <property type="entry name" value="SGNH"/>
</dbReference>
<dbReference type="EMBL" id="CP049865">
    <property type="protein sequence ID" value="QIK71978.1"/>
    <property type="molecule type" value="Genomic_DNA"/>
</dbReference>
<dbReference type="AlphaFoldDB" id="A0A6G7Y5Q8"/>
<keyword evidence="1" id="KW-0812">Transmembrane</keyword>
<dbReference type="Proteomes" id="UP000501058">
    <property type="component" value="Chromosome"/>
</dbReference>
<sequence>MDHLLAGRPLSKLGDMSYGVYLVHWPLLITLLVVQDASRAGAIEGLILIALSVRAGSLLTRYVDAPIRFSRSLALLPGRAVLVIALAVAVGVTPSLLIQSALDRQTARILAGAALNNPGAAVLLGSSSGPQDPDAPPIPLPEDIKWDWGNIDDLSCKGPYKPTDPSLAAACRQTATGEPGKVIVAVGNSRTQQMIGSYLPLAEANGYTIVSIIKSGCPLDTTTTWEGCLDWNVELRDYLVALHPAAVVTNTTQIDPGQREKRTPGVEGLIGDLTGAGIAVIGFRDAPRLPWDPPACLHERSEEQCTVPTRGMFGEAELNRGLASSVRGSGAFHPIDLTDYFCPGGECVPIIGNVHVYMDAVHPTRTYVRTIAPEVDRQLSSSGWRW</sequence>
<keyword evidence="3" id="KW-0808">Transferase</keyword>
<dbReference type="KEGG" id="prv:G7070_06500"/>
<gene>
    <name evidence="3" type="ORF">G7070_06500</name>
</gene>
<feature type="transmembrane region" description="Helical" evidence="1">
    <location>
        <begin position="16"/>
        <end position="34"/>
    </location>
</feature>
<feature type="domain" description="SGNH" evidence="2">
    <location>
        <begin position="167"/>
        <end position="376"/>
    </location>
</feature>
<keyword evidence="1" id="KW-0472">Membrane</keyword>
<reference evidence="3 4" key="1">
    <citation type="submission" date="2020-03" db="EMBL/GenBank/DDBJ databases">
        <title>Propioniciclava sp. nov., isolated from Hydrophilus acuminatus.</title>
        <authorList>
            <person name="Hyun D.-W."/>
            <person name="Bae J.-W."/>
        </authorList>
    </citation>
    <scope>NUCLEOTIDE SEQUENCE [LARGE SCALE GENOMIC DNA]</scope>
    <source>
        <strain evidence="3 4">HDW11</strain>
    </source>
</reference>
<feature type="transmembrane region" description="Helical" evidence="1">
    <location>
        <begin position="41"/>
        <end position="60"/>
    </location>
</feature>
<evidence type="ECO:0000256" key="1">
    <source>
        <dbReference type="SAM" id="Phobius"/>
    </source>
</evidence>
<keyword evidence="1" id="KW-1133">Transmembrane helix</keyword>
<keyword evidence="4" id="KW-1185">Reference proteome</keyword>
<feature type="transmembrane region" description="Helical" evidence="1">
    <location>
        <begin position="80"/>
        <end position="98"/>
    </location>
</feature>
<keyword evidence="3" id="KW-0012">Acyltransferase</keyword>
<organism evidence="3 4">
    <name type="scientific">Propioniciclava coleopterorum</name>
    <dbReference type="NCBI Taxonomy" id="2714937"/>
    <lineage>
        <taxon>Bacteria</taxon>
        <taxon>Bacillati</taxon>
        <taxon>Actinomycetota</taxon>
        <taxon>Actinomycetes</taxon>
        <taxon>Propionibacteriales</taxon>
        <taxon>Propionibacteriaceae</taxon>
        <taxon>Propioniciclava</taxon>
    </lineage>
</organism>
<protein>
    <submittedName>
        <fullName evidence="3">Acyltransferase</fullName>
    </submittedName>
</protein>
<dbReference type="GO" id="GO:0016746">
    <property type="term" value="F:acyltransferase activity"/>
    <property type="evidence" value="ECO:0007669"/>
    <property type="project" value="UniProtKB-KW"/>
</dbReference>
<name>A0A6G7Y5Q8_9ACTN</name>
<evidence type="ECO:0000313" key="4">
    <source>
        <dbReference type="Proteomes" id="UP000501058"/>
    </source>
</evidence>
<evidence type="ECO:0000259" key="2">
    <source>
        <dbReference type="Pfam" id="PF19040"/>
    </source>
</evidence>
<dbReference type="Pfam" id="PF19040">
    <property type="entry name" value="SGNH"/>
    <property type="match status" value="1"/>
</dbReference>
<proteinExistence type="predicted"/>